<dbReference type="Gene3D" id="3.40.50.720">
    <property type="entry name" value="NAD(P)-binding Rossmann-like Domain"/>
    <property type="match status" value="1"/>
</dbReference>
<dbReference type="PRINTS" id="PR00081">
    <property type="entry name" value="GDHRDH"/>
</dbReference>
<dbReference type="EMBL" id="CP051627">
    <property type="protein sequence ID" value="UPT20797.1"/>
    <property type="molecule type" value="Genomic_DNA"/>
</dbReference>
<keyword evidence="5" id="KW-1185">Reference proteome</keyword>
<sequence length="276" mass="29174">MTAHTSPSRVWFVTGASRGLGRVVAEAALERGDRVVGTARDTAPLAGLAEQYGGRLLALPLDVTDRAAVFSAVRQAVDAFGRLDVVVNNAGRFLLGMVEETTEQQARDHLDVNLFGALWVLQAVLPHLRAQGSGHILQVTTMAPFGGFASVGLYGAGKAALDSVGAALAMEVEPFGIRVTMVQPRGYATELFTRGATLAAERPEYAPLRARLAAMWSGVEDADPAKAAPALLELVDMADPPRRLVLGGEANTRVRQMLLALAAEHARTEELSGRAG</sequence>
<organism evidence="4 5">
    <name type="scientific">Thermobifida alba</name>
    <name type="common">Thermomonospora alba</name>
    <dbReference type="NCBI Taxonomy" id="53522"/>
    <lineage>
        <taxon>Bacteria</taxon>
        <taxon>Bacillati</taxon>
        <taxon>Actinomycetota</taxon>
        <taxon>Actinomycetes</taxon>
        <taxon>Streptosporangiales</taxon>
        <taxon>Nocardiopsidaceae</taxon>
        <taxon>Thermobifida</taxon>
    </lineage>
</organism>
<dbReference type="PRINTS" id="PR00080">
    <property type="entry name" value="SDRFAMILY"/>
</dbReference>
<dbReference type="PANTHER" id="PTHR43976">
    <property type="entry name" value="SHORT CHAIN DEHYDROGENASE"/>
    <property type="match status" value="1"/>
</dbReference>
<reference evidence="4 5" key="1">
    <citation type="submission" date="2020-04" db="EMBL/GenBank/DDBJ databases">
        <title>Thermobifida alba genome sequencing and assembly.</title>
        <authorList>
            <person name="Luzics S."/>
            <person name="Horvath B."/>
            <person name="Nagy I."/>
            <person name="Toth A."/>
            <person name="Nagy I."/>
            <person name="Kukolya J."/>
        </authorList>
    </citation>
    <scope>NUCLEOTIDE SEQUENCE [LARGE SCALE GENOMIC DNA]</scope>
    <source>
        <strain evidence="4 5">DSM 43795</strain>
    </source>
</reference>
<evidence type="ECO:0000256" key="2">
    <source>
        <dbReference type="ARBA" id="ARBA00023002"/>
    </source>
</evidence>
<dbReference type="PANTHER" id="PTHR43976:SF16">
    <property type="entry name" value="SHORT-CHAIN DEHYDROGENASE_REDUCTASE FAMILY PROTEIN"/>
    <property type="match status" value="1"/>
</dbReference>
<dbReference type="SUPFAM" id="SSF51735">
    <property type="entry name" value="NAD(P)-binding Rossmann-fold domains"/>
    <property type="match status" value="1"/>
</dbReference>
<keyword evidence="2" id="KW-0560">Oxidoreductase</keyword>
<name>A0ABY4KZE2_THEAE</name>
<dbReference type="RefSeq" id="WP_248593078.1">
    <property type="nucleotide sequence ID" value="NZ_BAABEB010000027.1"/>
</dbReference>
<proteinExistence type="inferred from homology"/>
<comment type="similarity">
    <text evidence="1 3">Belongs to the short-chain dehydrogenases/reductases (SDR) family.</text>
</comment>
<evidence type="ECO:0000256" key="3">
    <source>
        <dbReference type="RuleBase" id="RU000363"/>
    </source>
</evidence>
<dbReference type="NCBIfam" id="NF006114">
    <property type="entry name" value="PRK08263.1"/>
    <property type="match status" value="1"/>
</dbReference>
<dbReference type="InterPro" id="IPR036291">
    <property type="entry name" value="NAD(P)-bd_dom_sf"/>
</dbReference>
<evidence type="ECO:0000313" key="4">
    <source>
        <dbReference type="EMBL" id="UPT20797.1"/>
    </source>
</evidence>
<dbReference type="Pfam" id="PF00106">
    <property type="entry name" value="adh_short"/>
    <property type="match status" value="1"/>
</dbReference>
<gene>
    <name evidence="4" type="ORF">FOF52_07350</name>
</gene>
<protein>
    <submittedName>
        <fullName evidence="4">SDR family NAD(P)-dependent oxidoreductase</fullName>
    </submittedName>
</protein>
<dbReference type="InterPro" id="IPR002347">
    <property type="entry name" value="SDR_fam"/>
</dbReference>
<dbReference type="Proteomes" id="UP000832041">
    <property type="component" value="Chromosome"/>
</dbReference>
<evidence type="ECO:0000313" key="5">
    <source>
        <dbReference type="Proteomes" id="UP000832041"/>
    </source>
</evidence>
<dbReference type="InterPro" id="IPR051911">
    <property type="entry name" value="SDR_oxidoreductase"/>
</dbReference>
<evidence type="ECO:0000256" key="1">
    <source>
        <dbReference type="ARBA" id="ARBA00006484"/>
    </source>
</evidence>
<accession>A0ABY4KZE2</accession>